<dbReference type="KEGG" id="pais:PFX98_20730"/>
<dbReference type="SUPFAM" id="SSF52833">
    <property type="entry name" value="Thioredoxin-like"/>
    <property type="match status" value="1"/>
</dbReference>
<organism evidence="2 3">
    <name type="scientific">Paucibacter sediminis</name>
    <dbReference type="NCBI Taxonomy" id="3019553"/>
    <lineage>
        <taxon>Bacteria</taxon>
        <taxon>Pseudomonadati</taxon>
        <taxon>Pseudomonadota</taxon>
        <taxon>Betaproteobacteria</taxon>
        <taxon>Burkholderiales</taxon>
        <taxon>Sphaerotilaceae</taxon>
        <taxon>Roseateles</taxon>
    </lineage>
</organism>
<sequence>MKIDFVSDISCPWCAIGLKSLQQALARMPDLPVEMHFQPFELNPQMGAEGQNIDEHLQQKYGASTEQAAGVREAIRKRGAELGFVFDMQNRSRIYNTFDAHRLLHWAGEQSPEAQRELKLALFGAYFTDGKNPGDHGVMLDAVRALSPALGLDVEAARAVLASERYAAEVREREAFYQAQGIHSVPSIIINDRHLIQGGQEPAVFEEVLRRLAAEAG</sequence>
<dbReference type="Pfam" id="PF01323">
    <property type="entry name" value="DSBA"/>
    <property type="match status" value="1"/>
</dbReference>
<dbReference type="RefSeq" id="WP_285232380.1">
    <property type="nucleotide sequence ID" value="NZ_CP116346.1"/>
</dbReference>
<dbReference type="CDD" id="cd03024">
    <property type="entry name" value="DsbA_FrnE"/>
    <property type="match status" value="1"/>
</dbReference>
<feature type="domain" description="DSBA-like thioredoxin" evidence="1">
    <location>
        <begin position="3"/>
        <end position="209"/>
    </location>
</feature>
<dbReference type="PANTHER" id="PTHR13887">
    <property type="entry name" value="GLUTATHIONE S-TRANSFERASE KAPPA"/>
    <property type="match status" value="1"/>
</dbReference>
<dbReference type="Proteomes" id="UP001177769">
    <property type="component" value="Chromosome"/>
</dbReference>
<evidence type="ECO:0000313" key="3">
    <source>
        <dbReference type="Proteomes" id="UP001177769"/>
    </source>
</evidence>
<dbReference type="PANTHER" id="PTHR13887:SF41">
    <property type="entry name" value="THIOREDOXIN SUPERFAMILY PROTEIN"/>
    <property type="match status" value="1"/>
</dbReference>
<dbReference type="EMBL" id="CP116346">
    <property type="protein sequence ID" value="WIT11298.1"/>
    <property type="molecule type" value="Genomic_DNA"/>
</dbReference>
<name>A0AA95NFT9_9BURK</name>
<gene>
    <name evidence="2" type="ORF">PFX98_20730</name>
</gene>
<evidence type="ECO:0000313" key="2">
    <source>
        <dbReference type="EMBL" id="WIT11298.1"/>
    </source>
</evidence>
<dbReference type="InterPro" id="IPR036249">
    <property type="entry name" value="Thioredoxin-like_sf"/>
</dbReference>
<reference evidence="2" key="1">
    <citation type="submission" date="2023-01" db="EMBL/GenBank/DDBJ databases">
        <title>Whole genome sequence of Paucibacter sp. S2-9 isolated from pond sediment.</title>
        <authorList>
            <person name="Jung J.Y."/>
        </authorList>
    </citation>
    <scope>NUCLEOTIDE SEQUENCE</scope>
    <source>
        <strain evidence="2">S2-9</strain>
    </source>
</reference>
<keyword evidence="3" id="KW-1185">Reference proteome</keyword>
<dbReference type="GO" id="GO:0016491">
    <property type="term" value="F:oxidoreductase activity"/>
    <property type="evidence" value="ECO:0007669"/>
    <property type="project" value="InterPro"/>
</dbReference>
<dbReference type="AlphaFoldDB" id="A0AA95NFT9"/>
<accession>A0AA95NFT9</accession>
<dbReference type="InterPro" id="IPR001853">
    <property type="entry name" value="DSBA-like_thioredoxin_dom"/>
</dbReference>
<protein>
    <submittedName>
        <fullName evidence="2">DsbA family oxidoreductase</fullName>
    </submittedName>
</protein>
<proteinExistence type="predicted"/>
<evidence type="ECO:0000259" key="1">
    <source>
        <dbReference type="Pfam" id="PF01323"/>
    </source>
</evidence>
<dbReference type="Gene3D" id="3.40.30.10">
    <property type="entry name" value="Glutaredoxin"/>
    <property type="match status" value="1"/>
</dbReference>